<evidence type="ECO:0000259" key="5">
    <source>
        <dbReference type="PROSITE" id="PS50975"/>
    </source>
</evidence>
<protein>
    <submittedName>
        <fullName evidence="7">Bifunctional acetate--CoA ligase family protein/GNAT family N-acetyltransferase</fullName>
    </submittedName>
</protein>
<comment type="caution">
    <text evidence="7">The sequence shown here is derived from an EMBL/GenBank/DDBJ whole genome shotgun (WGS) entry which is preliminary data.</text>
</comment>
<dbReference type="Gene3D" id="3.40.50.261">
    <property type="entry name" value="Succinyl-CoA synthetase domains"/>
    <property type="match status" value="2"/>
</dbReference>
<dbReference type="InterPro" id="IPR051538">
    <property type="entry name" value="Acyl-CoA_Synth/Transferase"/>
</dbReference>
<dbReference type="Gene3D" id="3.40.50.720">
    <property type="entry name" value="NAD(P)-binding Rossmann-like Domain"/>
    <property type="match status" value="1"/>
</dbReference>
<evidence type="ECO:0000256" key="3">
    <source>
        <dbReference type="ARBA" id="ARBA00022840"/>
    </source>
</evidence>
<keyword evidence="1 7" id="KW-0436">Ligase</keyword>
<dbReference type="SUPFAM" id="SSF56059">
    <property type="entry name" value="Glutathione synthetase ATP-binding domain-like"/>
    <property type="match status" value="1"/>
</dbReference>
<dbReference type="GO" id="GO:0016874">
    <property type="term" value="F:ligase activity"/>
    <property type="evidence" value="ECO:0007669"/>
    <property type="project" value="UniProtKB-KW"/>
</dbReference>
<sequence length="895" mass="100053">MSVKNLEFFFNPRRIAVIGAGEDPGSVGYALLRNMIGKGFRGVVYPVNPSLEAVQGIEAYKHISAIPHPVDLAVLTTPVEGILPALEECGHKGVKGVSIISPDFENRTRDYRLMEEQIQQLALKHEFRVLGPNTLGFIRPGTGLNASLFPGMPQKGSIAFISQSATLTAALLDRAVRKNVGLSYVVSLGAKLDLGFSDLIDFLGVDPETKAIILYLEYIRRGRKFMTAVKSFARSKPIVVVKSGKFALSAQVSLTHSGFLAGEDKVYDAVIKRAGAVRIDEILDLFYLAETLAKQRRPKGKRLAIVTNAGAPSILALDTLLRLEGEPARLREETLENLRRSLPLVRQVNNPLNLLTSASPDDYKAAIQHCLKDPSVEGLLVMHVRYFGSRTMEIAEAVAAAARENPYIPLFTVWMGGDQSLAAMDYMNQRGVPTFITPEQAVRSFIYLYRYDYNLQMLQETPEAILKDFVPDDRRAGRLINAATREGRRVLHLNEVKEILRAYGIPAIPTRKAGSEEEAVGIAGEIGYPVVLKIDSEKIFHKLEKGGVFLNLKDDAAVREAFGKLQEIAVSHEDPNARVLIQPMVIKHGFELVIGAKKDPTFGSVIVFGTGGELLEALGDYAVGLPPLNQTLARRMMEETKIYQYLQHQGTYGATLRLLEEMLVRFSYLIIDFPCIREIDINPFLITGKEGFALDAGILLEADRERECALSKEELCPPHLSICPYPFKYMKEVALDGVTAVIRPIRPEDEPLVYDLFKGLSEDTIMFRFCQRLTDMPHERLVRYCQLDYDREMAFVAVLRDDPDRERVIADVRIIKMPDLETAELAILVADEWQGHGIGTMLVEYCIEIAREMGVRTLWMEILRNNNKMLHLARTTGFSQVYADEDMVKVVRKLS</sequence>
<dbReference type="PROSITE" id="PS51186">
    <property type="entry name" value="GNAT"/>
    <property type="match status" value="1"/>
</dbReference>
<dbReference type="GO" id="GO:0016747">
    <property type="term" value="F:acyltransferase activity, transferring groups other than amino-acyl groups"/>
    <property type="evidence" value="ECO:0007669"/>
    <property type="project" value="InterPro"/>
</dbReference>
<dbReference type="SMART" id="SM00881">
    <property type="entry name" value="CoA_binding"/>
    <property type="match status" value="1"/>
</dbReference>
<dbReference type="InterPro" id="IPR000182">
    <property type="entry name" value="GNAT_dom"/>
</dbReference>
<dbReference type="InterPro" id="IPR011761">
    <property type="entry name" value="ATP-grasp"/>
</dbReference>
<feature type="domain" description="ATP-grasp" evidence="5">
    <location>
        <begin position="497"/>
        <end position="533"/>
    </location>
</feature>
<dbReference type="CDD" id="cd04301">
    <property type="entry name" value="NAT_SF"/>
    <property type="match status" value="1"/>
</dbReference>
<reference evidence="7" key="1">
    <citation type="journal article" date="2021" name="bioRxiv">
        <title>Unraveling nitrogen, sulfur and carbon metabolic pathways and microbial community transcriptional responses to substrate deprivation and toxicity stresses in a bioreactor mimicking anoxic brackish coastal sediment conditions.</title>
        <authorList>
            <person name="Martins P.D."/>
            <person name="Echeveste M.J."/>
            <person name="Arshad A."/>
            <person name="Kurth J."/>
            <person name="Ouboter H."/>
            <person name="Jetten M.S.M."/>
            <person name="Welte C.U."/>
        </authorList>
    </citation>
    <scope>NUCLEOTIDE SEQUENCE</scope>
    <source>
        <strain evidence="7">MAG_39</strain>
    </source>
</reference>
<dbReference type="GO" id="GO:0046872">
    <property type="term" value="F:metal ion binding"/>
    <property type="evidence" value="ECO:0007669"/>
    <property type="project" value="InterPro"/>
</dbReference>
<organism evidence="7 8">
    <name type="scientific">Candidatus Nitrobium versatile</name>
    <dbReference type="NCBI Taxonomy" id="2884831"/>
    <lineage>
        <taxon>Bacteria</taxon>
        <taxon>Pseudomonadati</taxon>
        <taxon>Nitrospirota</taxon>
        <taxon>Nitrospiria</taxon>
        <taxon>Nitrospirales</taxon>
        <taxon>Nitrospiraceae</taxon>
        <taxon>Candidatus Nitrobium</taxon>
    </lineage>
</organism>
<dbReference type="InterPro" id="IPR003781">
    <property type="entry name" value="CoA-bd"/>
</dbReference>
<dbReference type="Proteomes" id="UP000705867">
    <property type="component" value="Unassembled WGS sequence"/>
</dbReference>
<dbReference type="Pfam" id="PF00583">
    <property type="entry name" value="Acetyltransf_1"/>
    <property type="match status" value="1"/>
</dbReference>
<dbReference type="InterPro" id="IPR013815">
    <property type="entry name" value="ATP_grasp_subdomain_1"/>
</dbReference>
<dbReference type="PROSITE" id="PS50975">
    <property type="entry name" value="ATP_GRASP"/>
    <property type="match status" value="1"/>
</dbReference>
<dbReference type="Gene3D" id="3.30.1490.20">
    <property type="entry name" value="ATP-grasp fold, A domain"/>
    <property type="match status" value="1"/>
</dbReference>
<feature type="domain" description="N-acetyltransferase" evidence="6">
    <location>
        <begin position="740"/>
        <end position="895"/>
    </location>
</feature>
<dbReference type="Pfam" id="PF13380">
    <property type="entry name" value="CoA_binding_2"/>
    <property type="match status" value="1"/>
</dbReference>
<dbReference type="InterPro" id="IPR016102">
    <property type="entry name" value="Succinyl-CoA_synth-like"/>
</dbReference>
<dbReference type="InterPro" id="IPR032875">
    <property type="entry name" value="Succ_CoA_lig_flav_dom"/>
</dbReference>
<keyword evidence="2 4" id="KW-0547">Nucleotide-binding</keyword>
<dbReference type="PANTHER" id="PTHR43334:SF1">
    <property type="entry name" value="3-HYDROXYPROPIONATE--COA LIGASE [ADP-FORMING]"/>
    <property type="match status" value="1"/>
</dbReference>
<proteinExistence type="predicted"/>
<gene>
    <name evidence="7" type="ORF">K8I29_04610</name>
</gene>
<dbReference type="SUPFAM" id="SSF51735">
    <property type="entry name" value="NAD(P)-binding Rossmann-fold domains"/>
    <property type="match status" value="1"/>
</dbReference>
<dbReference type="EMBL" id="JAIOIV010000033">
    <property type="protein sequence ID" value="MBZ0155484.1"/>
    <property type="molecule type" value="Genomic_DNA"/>
</dbReference>
<accession>A0A953JB06</accession>
<dbReference type="GO" id="GO:0005524">
    <property type="term" value="F:ATP binding"/>
    <property type="evidence" value="ECO:0007669"/>
    <property type="project" value="UniProtKB-UniRule"/>
</dbReference>
<dbReference type="SUPFAM" id="SSF55729">
    <property type="entry name" value="Acyl-CoA N-acyltransferases (Nat)"/>
    <property type="match status" value="1"/>
</dbReference>
<evidence type="ECO:0000313" key="8">
    <source>
        <dbReference type="Proteomes" id="UP000705867"/>
    </source>
</evidence>
<evidence type="ECO:0000259" key="6">
    <source>
        <dbReference type="PROSITE" id="PS51186"/>
    </source>
</evidence>
<dbReference type="Pfam" id="PF13607">
    <property type="entry name" value="Succ_CoA_lig"/>
    <property type="match status" value="1"/>
</dbReference>
<dbReference type="PANTHER" id="PTHR43334">
    <property type="entry name" value="ACETATE--COA LIGASE [ADP-FORMING]"/>
    <property type="match status" value="1"/>
</dbReference>
<dbReference type="Gene3D" id="3.30.470.20">
    <property type="entry name" value="ATP-grasp fold, B domain"/>
    <property type="match status" value="1"/>
</dbReference>
<dbReference type="InterPro" id="IPR016181">
    <property type="entry name" value="Acyl_CoA_acyltransferase"/>
</dbReference>
<dbReference type="Pfam" id="PF13549">
    <property type="entry name" value="ATP-grasp_5"/>
    <property type="match status" value="1"/>
</dbReference>
<evidence type="ECO:0000313" key="7">
    <source>
        <dbReference type="EMBL" id="MBZ0155484.1"/>
    </source>
</evidence>
<dbReference type="SUPFAM" id="SSF52210">
    <property type="entry name" value="Succinyl-CoA synthetase domains"/>
    <property type="match status" value="2"/>
</dbReference>
<dbReference type="Gene3D" id="3.40.630.30">
    <property type="match status" value="1"/>
</dbReference>
<dbReference type="AlphaFoldDB" id="A0A953JB06"/>
<name>A0A953JB06_9BACT</name>
<reference evidence="7" key="2">
    <citation type="submission" date="2021-08" db="EMBL/GenBank/DDBJ databases">
        <authorList>
            <person name="Dalcin Martins P."/>
        </authorList>
    </citation>
    <scope>NUCLEOTIDE SEQUENCE</scope>
    <source>
        <strain evidence="7">MAG_39</strain>
    </source>
</reference>
<evidence type="ECO:0000256" key="4">
    <source>
        <dbReference type="PROSITE-ProRule" id="PRU00409"/>
    </source>
</evidence>
<keyword evidence="3 4" id="KW-0067">ATP-binding</keyword>
<dbReference type="InterPro" id="IPR036291">
    <property type="entry name" value="NAD(P)-bd_dom_sf"/>
</dbReference>
<evidence type="ECO:0000256" key="2">
    <source>
        <dbReference type="ARBA" id="ARBA00022741"/>
    </source>
</evidence>
<evidence type="ECO:0000256" key="1">
    <source>
        <dbReference type="ARBA" id="ARBA00022598"/>
    </source>
</evidence>